<accession>Q2HVV4</accession>
<dbReference type="AlphaFoldDB" id="Q2HVV4"/>
<protein>
    <submittedName>
        <fullName evidence="1">Uncharacterized protein</fullName>
    </submittedName>
</protein>
<name>Q2HVV4_MEDTR</name>
<sequence length="46" mass="4764">MAAPVVGMGGGVGRGVLSTKDNLVRRYIISHEAHYCVSGCSKVESA</sequence>
<reference evidence="1" key="1">
    <citation type="submission" date="2004-05" db="EMBL/GenBank/DDBJ databases">
        <authorList>
            <person name="Town C.D."/>
        </authorList>
    </citation>
    <scope>NUCLEOTIDE SEQUENCE</scope>
</reference>
<proteinExistence type="predicted"/>
<dbReference type="EMBL" id="AC148340">
    <property type="protein sequence ID" value="ABD28406.2"/>
    <property type="molecule type" value="Genomic_DNA"/>
</dbReference>
<evidence type="ECO:0000313" key="1">
    <source>
        <dbReference type="EMBL" id="ABD28406.2"/>
    </source>
</evidence>
<organism evidence="1">
    <name type="scientific">Medicago truncatula</name>
    <name type="common">Barrel medic</name>
    <name type="synonym">Medicago tribuloides</name>
    <dbReference type="NCBI Taxonomy" id="3880"/>
    <lineage>
        <taxon>Eukaryota</taxon>
        <taxon>Viridiplantae</taxon>
        <taxon>Streptophyta</taxon>
        <taxon>Embryophyta</taxon>
        <taxon>Tracheophyta</taxon>
        <taxon>Spermatophyta</taxon>
        <taxon>Magnoliopsida</taxon>
        <taxon>eudicotyledons</taxon>
        <taxon>Gunneridae</taxon>
        <taxon>Pentapetalae</taxon>
        <taxon>rosids</taxon>
        <taxon>fabids</taxon>
        <taxon>Fabales</taxon>
        <taxon>Fabaceae</taxon>
        <taxon>Papilionoideae</taxon>
        <taxon>50 kb inversion clade</taxon>
        <taxon>NPAAA clade</taxon>
        <taxon>Hologalegina</taxon>
        <taxon>IRL clade</taxon>
        <taxon>Trifolieae</taxon>
        <taxon>Medicago</taxon>
    </lineage>
</organism>
<gene>
    <name evidence="1" type="ORF">MtrDRAFT_AC148340g30v2</name>
</gene>
<reference evidence="1" key="2">
    <citation type="submission" date="2007-03" db="EMBL/GenBank/DDBJ databases">
        <authorList>
            <consortium name="The International Medicago Genome Annotation Group"/>
        </authorList>
    </citation>
    <scope>NUCLEOTIDE SEQUENCE</scope>
</reference>